<feature type="compositionally biased region" description="Basic and acidic residues" evidence="1">
    <location>
        <begin position="548"/>
        <end position="559"/>
    </location>
</feature>
<keyword evidence="4" id="KW-1185">Reference proteome</keyword>
<keyword evidence="2" id="KW-0472">Membrane</keyword>
<feature type="region of interest" description="Disordered" evidence="1">
    <location>
        <begin position="1"/>
        <end position="24"/>
    </location>
</feature>
<gene>
    <name evidence="3" type="ORF">PCC79_04200</name>
</gene>
<dbReference type="EMBL" id="CP115965">
    <property type="protein sequence ID" value="WZW99411.1"/>
    <property type="molecule type" value="Genomic_DNA"/>
</dbReference>
<feature type="transmembrane region" description="Helical" evidence="2">
    <location>
        <begin position="379"/>
        <end position="400"/>
    </location>
</feature>
<feature type="transmembrane region" description="Helical" evidence="2">
    <location>
        <begin position="191"/>
        <end position="212"/>
    </location>
</feature>
<feature type="region of interest" description="Disordered" evidence="1">
    <location>
        <begin position="548"/>
        <end position="600"/>
    </location>
</feature>
<sequence>MSKKQRKRSASTVAEAAPVATEPEETVADHAGRDWNFAFLPDAEPEWVDEAALHGLMKDWRHGRATRTIGQVLSDAYFAVFTIVLLGAMIVNAIVGSQHAAASCTTADCAVGRTLIPWGVYFALCALTLGVARLFGPVLASAAEGFWLMEAPIGRARLLRPRLWGVIVLAGLLTAALQAVVAALAGEPGHLVAAFAAATGLSCAGLMAWAAAAQSGDRRRPLALVRAVAALGAVVALTAMVAVSAGWVAAGRFAVPDAAVWVLAGAGALLALGCGTLAHRRLDVIPRARLTSGGSLVSSMQGAMFALDFGLARDILVEREAAARGHVRPTRGRGTEVFALVWRDVQRLARFPRPLFGVLGAALVPYALDAIGLGLASPLLGAIALMVALIPLFGALRVLSRTSGLARTLPFSTRQIRLATSVVPALLAAVWCALVTPSMAGILGGVARAPLEASLAALATAAAGLLGAMRWQTARPVDFQVPMLATSSGAVPPTLIFNLLRGFDMVALVTAPLLLDVAPVWAVALAAVVAGFLTAGINTAEMTEEAAEQRAALEEERNRAKGKASRPAARPGGGPAGSTPRPRPTGATAAGQRRATARRK</sequence>
<evidence type="ECO:0000313" key="3">
    <source>
        <dbReference type="EMBL" id="WZW99411.1"/>
    </source>
</evidence>
<feature type="transmembrane region" description="Helical" evidence="2">
    <location>
        <begin position="520"/>
        <end position="540"/>
    </location>
</feature>
<feature type="transmembrane region" description="Helical" evidence="2">
    <location>
        <begin position="259"/>
        <end position="279"/>
    </location>
</feature>
<dbReference type="RefSeq" id="WP_342373112.1">
    <property type="nucleotide sequence ID" value="NZ_CP115965.1"/>
</dbReference>
<accession>A0ABZ3C9V1</accession>
<name>A0ABZ3C9V1_9ACTN</name>
<evidence type="ECO:0000256" key="2">
    <source>
        <dbReference type="SAM" id="Phobius"/>
    </source>
</evidence>
<keyword evidence="2" id="KW-0812">Transmembrane</keyword>
<reference evidence="3 4" key="1">
    <citation type="journal article" date="2023" name="Environ Microbiome">
        <title>A coral-associated actinobacterium mitigates coral bleaching under heat stress.</title>
        <authorList>
            <person name="Li J."/>
            <person name="Zou Y."/>
            <person name="Li Q."/>
            <person name="Zhang J."/>
            <person name="Bourne D.G."/>
            <person name="Lyu Y."/>
            <person name="Liu C."/>
            <person name="Zhang S."/>
        </authorList>
    </citation>
    <scope>NUCLEOTIDE SEQUENCE [LARGE SCALE GENOMIC DNA]</scope>
    <source>
        <strain evidence="3 4">SCSIO 13291</strain>
    </source>
</reference>
<feature type="transmembrane region" description="Helical" evidence="2">
    <location>
        <begin position="76"/>
        <end position="95"/>
    </location>
</feature>
<dbReference type="Pfam" id="PF19814">
    <property type="entry name" value="DUF6297"/>
    <property type="match status" value="1"/>
</dbReference>
<feature type="transmembrane region" description="Helical" evidence="2">
    <location>
        <begin position="421"/>
        <end position="443"/>
    </location>
</feature>
<feature type="compositionally biased region" description="Low complexity" evidence="1">
    <location>
        <begin position="10"/>
        <end position="21"/>
    </location>
</feature>
<proteinExistence type="predicted"/>
<dbReference type="InterPro" id="IPR046264">
    <property type="entry name" value="DUF6297"/>
</dbReference>
<feature type="transmembrane region" description="Helical" evidence="2">
    <location>
        <begin position="224"/>
        <end position="247"/>
    </location>
</feature>
<dbReference type="Proteomes" id="UP001434337">
    <property type="component" value="Chromosome"/>
</dbReference>
<feature type="transmembrane region" description="Helical" evidence="2">
    <location>
        <begin position="355"/>
        <end position="373"/>
    </location>
</feature>
<feature type="transmembrane region" description="Helical" evidence="2">
    <location>
        <begin position="481"/>
        <end position="500"/>
    </location>
</feature>
<feature type="transmembrane region" description="Helical" evidence="2">
    <location>
        <begin position="449"/>
        <end position="469"/>
    </location>
</feature>
<protein>
    <submittedName>
        <fullName evidence="3">DUF6297 family protein</fullName>
    </submittedName>
</protein>
<feature type="transmembrane region" description="Helical" evidence="2">
    <location>
        <begin position="115"/>
        <end position="142"/>
    </location>
</feature>
<evidence type="ECO:0000256" key="1">
    <source>
        <dbReference type="SAM" id="MobiDB-lite"/>
    </source>
</evidence>
<evidence type="ECO:0000313" key="4">
    <source>
        <dbReference type="Proteomes" id="UP001434337"/>
    </source>
</evidence>
<organism evidence="3 4">
    <name type="scientific">Propioniciclava soli</name>
    <dbReference type="NCBI Taxonomy" id="2775081"/>
    <lineage>
        <taxon>Bacteria</taxon>
        <taxon>Bacillati</taxon>
        <taxon>Actinomycetota</taxon>
        <taxon>Actinomycetes</taxon>
        <taxon>Propionibacteriales</taxon>
        <taxon>Propionibacteriaceae</taxon>
        <taxon>Propioniciclava</taxon>
    </lineage>
</organism>
<feature type="compositionally biased region" description="Low complexity" evidence="1">
    <location>
        <begin position="577"/>
        <end position="594"/>
    </location>
</feature>
<keyword evidence="2" id="KW-1133">Transmembrane helix</keyword>
<feature type="transmembrane region" description="Helical" evidence="2">
    <location>
        <begin position="163"/>
        <end position="185"/>
    </location>
</feature>